<evidence type="ECO:0000313" key="4">
    <source>
        <dbReference type="EMBL" id="KAK4210191.1"/>
    </source>
</evidence>
<evidence type="ECO:0000256" key="2">
    <source>
        <dbReference type="SAM" id="MobiDB-lite"/>
    </source>
</evidence>
<reference evidence="4" key="1">
    <citation type="journal article" date="2023" name="Mol. Phylogenet. Evol.">
        <title>Genome-scale phylogeny and comparative genomics of the fungal order Sordariales.</title>
        <authorList>
            <person name="Hensen N."/>
            <person name="Bonometti L."/>
            <person name="Westerberg I."/>
            <person name="Brannstrom I.O."/>
            <person name="Guillou S."/>
            <person name="Cros-Aarteil S."/>
            <person name="Calhoun S."/>
            <person name="Haridas S."/>
            <person name="Kuo A."/>
            <person name="Mondo S."/>
            <person name="Pangilinan J."/>
            <person name="Riley R."/>
            <person name="LaButti K."/>
            <person name="Andreopoulos B."/>
            <person name="Lipzen A."/>
            <person name="Chen C."/>
            <person name="Yan M."/>
            <person name="Daum C."/>
            <person name="Ng V."/>
            <person name="Clum A."/>
            <person name="Steindorff A."/>
            <person name="Ohm R.A."/>
            <person name="Martin F."/>
            <person name="Silar P."/>
            <person name="Natvig D.O."/>
            <person name="Lalanne C."/>
            <person name="Gautier V."/>
            <person name="Ament-Velasquez S.L."/>
            <person name="Kruys A."/>
            <person name="Hutchinson M.I."/>
            <person name="Powell A.J."/>
            <person name="Barry K."/>
            <person name="Miller A.N."/>
            <person name="Grigoriev I.V."/>
            <person name="Debuchy R."/>
            <person name="Gladieux P."/>
            <person name="Hiltunen Thoren M."/>
            <person name="Johannesson H."/>
        </authorList>
    </citation>
    <scope>NUCLEOTIDE SEQUENCE</scope>
    <source>
        <strain evidence="4">PSN293</strain>
    </source>
</reference>
<dbReference type="InterPro" id="IPR043198">
    <property type="entry name" value="Cyclin/Ssn8"/>
</dbReference>
<name>A0AAN6Y0U7_9PEZI</name>
<evidence type="ECO:0000256" key="1">
    <source>
        <dbReference type="ARBA" id="ARBA00014912"/>
    </source>
</evidence>
<comment type="caution">
    <text evidence="4">The sequence shown here is derived from an EMBL/GenBank/DDBJ whole genome shotgun (WGS) entry which is preliminary data.</text>
</comment>
<dbReference type="SUPFAM" id="SSF47954">
    <property type="entry name" value="Cyclin-like"/>
    <property type="match status" value="2"/>
</dbReference>
<dbReference type="PANTHER" id="PTHR10026">
    <property type="entry name" value="CYCLIN"/>
    <property type="match status" value="1"/>
</dbReference>
<reference evidence="4" key="2">
    <citation type="submission" date="2023-05" db="EMBL/GenBank/DDBJ databases">
        <authorList>
            <consortium name="Lawrence Berkeley National Laboratory"/>
            <person name="Steindorff A."/>
            <person name="Hensen N."/>
            <person name="Bonometti L."/>
            <person name="Westerberg I."/>
            <person name="Brannstrom I.O."/>
            <person name="Guillou S."/>
            <person name="Cros-Aarteil S."/>
            <person name="Calhoun S."/>
            <person name="Haridas S."/>
            <person name="Kuo A."/>
            <person name="Mondo S."/>
            <person name="Pangilinan J."/>
            <person name="Riley R."/>
            <person name="Labutti K."/>
            <person name="Andreopoulos B."/>
            <person name="Lipzen A."/>
            <person name="Chen C."/>
            <person name="Yanf M."/>
            <person name="Daum C."/>
            <person name="Ng V."/>
            <person name="Clum A."/>
            <person name="Ohm R."/>
            <person name="Martin F."/>
            <person name="Silar P."/>
            <person name="Natvig D."/>
            <person name="Lalanne C."/>
            <person name="Gautier V."/>
            <person name="Ament-Velasquez S.L."/>
            <person name="Kruys A."/>
            <person name="Hutchinson M.I."/>
            <person name="Powell A.J."/>
            <person name="Barry K."/>
            <person name="Miller A.N."/>
            <person name="Grigoriev I.V."/>
            <person name="Debuchy R."/>
            <person name="Gladieux P."/>
            <person name="Thoren M.H."/>
            <person name="Johannesson H."/>
        </authorList>
    </citation>
    <scope>NUCLEOTIDE SEQUENCE</scope>
    <source>
        <strain evidence="4">PSN293</strain>
    </source>
</reference>
<dbReference type="Proteomes" id="UP001301769">
    <property type="component" value="Unassembled WGS sequence"/>
</dbReference>
<feature type="region of interest" description="Disordered" evidence="2">
    <location>
        <begin position="401"/>
        <end position="457"/>
    </location>
</feature>
<keyword evidence="5" id="KW-1185">Reference proteome</keyword>
<dbReference type="Gene3D" id="1.10.472.10">
    <property type="entry name" value="Cyclin-like"/>
    <property type="match status" value="1"/>
</dbReference>
<dbReference type="AlphaFoldDB" id="A0AAN6Y0U7"/>
<protein>
    <recommendedName>
        <fullName evidence="1">RNA polymerase II holoenzyme cyclin-like subunit</fullName>
    </recommendedName>
</protein>
<gene>
    <name evidence="4" type="ORF">QBC37DRAFT_429191</name>
</gene>
<feature type="region of interest" description="Disordered" evidence="2">
    <location>
        <begin position="1"/>
        <end position="46"/>
    </location>
</feature>
<dbReference type="Pfam" id="PF00134">
    <property type="entry name" value="Cyclin_N"/>
    <property type="match status" value="1"/>
</dbReference>
<feature type="compositionally biased region" description="Basic and acidic residues" evidence="2">
    <location>
        <begin position="403"/>
        <end position="414"/>
    </location>
</feature>
<dbReference type="InterPro" id="IPR006671">
    <property type="entry name" value="Cyclin_N"/>
</dbReference>
<evidence type="ECO:0000259" key="3">
    <source>
        <dbReference type="Pfam" id="PF00134"/>
    </source>
</evidence>
<accession>A0AAN6Y0U7</accession>
<evidence type="ECO:0000313" key="5">
    <source>
        <dbReference type="Proteomes" id="UP001301769"/>
    </source>
</evidence>
<dbReference type="EMBL" id="MU858182">
    <property type="protein sequence ID" value="KAK4210191.1"/>
    <property type="molecule type" value="Genomic_DNA"/>
</dbReference>
<feature type="compositionally biased region" description="Basic and acidic residues" evidence="2">
    <location>
        <begin position="23"/>
        <end position="38"/>
    </location>
</feature>
<dbReference type="GO" id="GO:0006357">
    <property type="term" value="P:regulation of transcription by RNA polymerase II"/>
    <property type="evidence" value="ECO:0007669"/>
    <property type="project" value="InterPro"/>
</dbReference>
<feature type="compositionally biased region" description="Basic residues" evidence="2">
    <location>
        <begin position="440"/>
        <end position="457"/>
    </location>
</feature>
<sequence length="457" mass="51960">MAPQTKSSTPAGNGATATTRASTDAKKDSEKGQKKEEPLPIGPQSGLSFIPTQFIHEQRVRQMLLNVGCNETQEDQLRIKGVQLIDNVRQSLQLPVKTFDTAATYYHKFRIRFPSEEYNYEDVALATLFVACKVEDTIKKSKEILCAAHNLRHHETKTPDDKHFEGPSKFTIGLERHILETIGFDFRVQYPQKYLIKQVRRMFPRDSADPSEAQRFLHVAYDMSIDLYKTFAPIKQSTETLVMAVLEVTALFLDTAQDKLKAVKSRRSRTERGCVLETMLDLMDLYTQFPKSTKVGVQFDIKKAMDIKIGLNKLVADDDHKRHFGWCERCPKDAPEPPPTPGSATSPATNSSLPGGNSVKRTAKSNERTLRFVFNSELAHQERDLVSAYFKEEYEEYEMEIDEPIRDSPTEPRGPRSSGHSHRNNHHNDSHGWGPYPRSRPGHHGDRHKGRKGGGYY</sequence>
<feature type="domain" description="Cyclin N-terminal" evidence="3">
    <location>
        <begin position="71"/>
        <end position="186"/>
    </location>
</feature>
<dbReference type="GO" id="GO:0016538">
    <property type="term" value="F:cyclin-dependent protein serine/threonine kinase regulator activity"/>
    <property type="evidence" value="ECO:0007669"/>
    <property type="project" value="InterPro"/>
</dbReference>
<proteinExistence type="predicted"/>
<feature type="compositionally biased region" description="Low complexity" evidence="2">
    <location>
        <begin position="342"/>
        <end position="352"/>
    </location>
</feature>
<feature type="compositionally biased region" description="Polar residues" evidence="2">
    <location>
        <begin position="1"/>
        <end position="22"/>
    </location>
</feature>
<feature type="region of interest" description="Disordered" evidence="2">
    <location>
        <begin position="329"/>
        <end position="364"/>
    </location>
</feature>
<dbReference type="InterPro" id="IPR036915">
    <property type="entry name" value="Cyclin-like_sf"/>
</dbReference>
<organism evidence="4 5">
    <name type="scientific">Rhypophila decipiens</name>
    <dbReference type="NCBI Taxonomy" id="261697"/>
    <lineage>
        <taxon>Eukaryota</taxon>
        <taxon>Fungi</taxon>
        <taxon>Dikarya</taxon>
        <taxon>Ascomycota</taxon>
        <taxon>Pezizomycotina</taxon>
        <taxon>Sordariomycetes</taxon>
        <taxon>Sordariomycetidae</taxon>
        <taxon>Sordariales</taxon>
        <taxon>Naviculisporaceae</taxon>
        <taxon>Rhypophila</taxon>
    </lineage>
</organism>